<evidence type="ECO:0000313" key="4">
    <source>
        <dbReference type="EMBL" id="KKB99337.1"/>
    </source>
</evidence>
<dbReference type="InterPro" id="IPR056463">
    <property type="entry name" value="DUF7373_C"/>
</dbReference>
<reference evidence="5 7" key="3">
    <citation type="submission" date="2016-12" db="EMBL/GenBank/DDBJ databases">
        <title>The new phylogeny of genus Mycobacterium.</title>
        <authorList>
            <person name="Tortoli E."/>
            <person name="Trovato A."/>
            <person name="Cirillo D.M."/>
        </authorList>
    </citation>
    <scope>NUCLEOTIDE SEQUENCE [LARGE SCALE GENOMIC DNA]</scope>
    <source>
        <strain evidence="5 7">DSM 44942</strain>
    </source>
</reference>
<reference evidence="6" key="1">
    <citation type="submission" date="2015-04" db="EMBL/GenBank/DDBJ databases">
        <title>Genome sequence of Mycobacterium arupense GUC1.</title>
        <authorList>
            <person name="Greninger A.L."/>
            <person name="Cunningham G."/>
            <person name="Chiu C.Y."/>
            <person name="Miller S."/>
        </authorList>
    </citation>
    <scope>NUCLEOTIDE SEQUENCE [LARGE SCALE GENOMIC DNA]</scope>
    <source>
        <strain evidence="6">GUC1</strain>
    </source>
</reference>
<organism evidence="4 6">
    <name type="scientific">Mycolicibacter arupensis</name>
    <dbReference type="NCBI Taxonomy" id="342002"/>
    <lineage>
        <taxon>Bacteria</taxon>
        <taxon>Bacillati</taxon>
        <taxon>Actinomycetota</taxon>
        <taxon>Actinomycetes</taxon>
        <taxon>Mycobacteriales</taxon>
        <taxon>Mycobacteriaceae</taxon>
        <taxon>Mycolicibacter</taxon>
    </lineage>
</organism>
<comment type="caution">
    <text evidence="4">The sequence shown here is derived from an EMBL/GenBank/DDBJ whole genome shotgun (WGS) entry which is preliminary data.</text>
</comment>
<dbReference type="OrthoDB" id="4569937at2"/>
<evidence type="ECO:0000256" key="1">
    <source>
        <dbReference type="SAM" id="SignalP"/>
    </source>
</evidence>
<feature type="signal peptide" evidence="1">
    <location>
        <begin position="1"/>
        <end position="27"/>
    </location>
</feature>
<keyword evidence="1" id="KW-0732">Signal</keyword>
<dbReference type="EMBL" id="MVHH01000084">
    <property type="protein sequence ID" value="OQZ91206.1"/>
    <property type="molecule type" value="Genomic_DNA"/>
</dbReference>
<name>A0A0F5MZ82_9MYCO</name>
<feature type="domain" description="DUF7373" evidence="2">
    <location>
        <begin position="66"/>
        <end position="268"/>
    </location>
</feature>
<protein>
    <submittedName>
        <fullName evidence="4">Uncharacterized protein</fullName>
    </submittedName>
</protein>
<evidence type="ECO:0000313" key="7">
    <source>
        <dbReference type="Proteomes" id="UP000192327"/>
    </source>
</evidence>
<evidence type="ECO:0000259" key="3">
    <source>
        <dbReference type="Pfam" id="PF24092"/>
    </source>
</evidence>
<proteinExistence type="predicted"/>
<dbReference type="InterPro" id="IPR055797">
    <property type="entry name" value="DUF7373"/>
</dbReference>
<evidence type="ECO:0000313" key="5">
    <source>
        <dbReference type="EMBL" id="OQZ91206.1"/>
    </source>
</evidence>
<dbReference type="Proteomes" id="UP000034416">
    <property type="component" value="Unassembled WGS sequence"/>
</dbReference>
<evidence type="ECO:0000313" key="6">
    <source>
        <dbReference type="Proteomes" id="UP000034416"/>
    </source>
</evidence>
<reference evidence="4" key="2">
    <citation type="submission" date="2015-04" db="EMBL/GenBank/DDBJ databases">
        <title>Genome sequence of Mycobacterium arupense strain GUC1.</title>
        <authorList>
            <person name="Greninger A.L."/>
            <person name="Cunningham G."/>
            <person name="Chiu C.Y."/>
            <person name="Miller S."/>
        </authorList>
    </citation>
    <scope>NUCLEOTIDE SEQUENCE</scope>
    <source>
        <strain evidence="4">GUC1</strain>
    </source>
</reference>
<accession>A0A0F5MZ82</accession>
<dbReference type="PATRIC" id="fig|342002.3.peg.3078"/>
<dbReference type="Proteomes" id="UP000192327">
    <property type="component" value="Unassembled WGS sequence"/>
</dbReference>
<dbReference type="STRING" id="342002.BST15_20185"/>
<dbReference type="RefSeq" id="WP_046189490.1">
    <property type="nucleotide sequence ID" value="NZ_JACKUJ010000037.1"/>
</dbReference>
<evidence type="ECO:0000259" key="2">
    <source>
        <dbReference type="Pfam" id="PF24088"/>
    </source>
</evidence>
<keyword evidence="7" id="KW-1185">Reference proteome</keyword>
<gene>
    <name evidence="5" type="ORF">BST15_20185</name>
    <name evidence="4" type="ORF">WR43_10295</name>
</gene>
<feature type="chain" id="PRO_5002493148" evidence="1">
    <location>
        <begin position="28"/>
        <end position="425"/>
    </location>
</feature>
<dbReference type="AlphaFoldDB" id="A0A0F5MZ82"/>
<sequence>MQTPATAAKIAAVIGACAALITGCSSATTGTPKTATAGPESGANVALMDTGPYDTASGRPFGSAGDDVDGANLLESQRMAEFVVGPWEVDAELTRMPGAIGLGMIGPVPSIKLMRDNEVLKDDLIAVADKHRFMNGFSTIRLSPEQTGQNRGLHNLVLRFPDPAAADAAATEMAAVESSRPDQPPAEPVTVNSTPEARAVAYTLPDGLKKVVSFTAHGPYLLYQEGQASQAFLGKSAANLVDGALIIQKRRIDEFSPTPPAAMRDLPLDPSGQLLARTLIAPDGRAPFIIGVWNSFAWLHFELDPLQANSLFNTAGVDIVGQRLSTVYQAANADGALRVAKGLDEQIENLPSVREVDGVPGLPGATCFQRTEGGLPGTSPSTWQRVVWQYKCVATVDRYAYTAFSDTAVDVRQQMAAQYRILAGQ</sequence>
<dbReference type="Pfam" id="PF24088">
    <property type="entry name" value="DUF7373"/>
    <property type="match status" value="1"/>
</dbReference>
<dbReference type="EMBL" id="LASW01000037">
    <property type="protein sequence ID" value="KKB99337.1"/>
    <property type="molecule type" value="Genomic_DNA"/>
</dbReference>
<feature type="domain" description="DUF7373" evidence="3">
    <location>
        <begin position="274"/>
        <end position="423"/>
    </location>
</feature>
<dbReference type="Pfam" id="PF24092">
    <property type="entry name" value="DUF7373_C"/>
    <property type="match status" value="1"/>
</dbReference>